<name>A0A8J2S790_9STRA</name>
<evidence type="ECO:0000256" key="2">
    <source>
        <dbReference type="ARBA" id="ARBA00022574"/>
    </source>
</evidence>
<keyword evidence="3" id="KW-0677">Repeat</keyword>
<feature type="domain" description="NLE" evidence="6">
    <location>
        <begin position="19"/>
        <end position="78"/>
    </location>
</feature>
<dbReference type="PRINTS" id="PR00320">
    <property type="entry name" value="GPROTEINBRPT"/>
</dbReference>
<dbReference type="PANTHER" id="PTHR19848">
    <property type="entry name" value="WD40 REPEAT PROTEIN"/>
    <property type="match status" value="1"/>
</dbReference>
<evidence type="ECO:0000256" key="5">
    <source>
        <dbReference type="PROSITE-ProRule" id="PRU00221"/>
    </source>
</evidence>
<dbReference type="AlphaFoldDB" id="A0A8J2S790"/>
<dbReference type="PROSITE" id="PS50294">
    <property type="entry name" value="WD_REPEATS_REGION"/>
    <property type="match status" value="6"/>
</dbReference>
<comment type="caution">
    <text evidence="7">The sequence shown here is derived from an EMBL/GenBank/DDBJ whole genome shotgun (WGS) entry which is preliminary data.</text>
</comment>
<dbReference type="CDD" id="cd00200">
    <property type="entry name" value="WD40"/>
    <property type="match status" value="1"/>
</dbReference>
<dbReference type="OrthoDB" id="10267436at2759"/>
<evidence type="ECO:0000256" key="1">
    <source>
        <dbReference type="ARBA" id="ARBA00004604"/>
    </source>
</evidence>
<feature type="repeat" description="WD" evidence="5">
    <location>
        <begin position="112"/>
        <end position="144"/>
    </location>
</feature>
<feature type="repeat" description="WD" evidence="5">
    <location>
        <begin position="380"/>
        <end position="421"/>
    </location>
</feature>
<evidence type="ECO:0000256" key="4">
    <source>
        <dbReference type="ARBA" id="ARBA00023242"/>
    </source>
</evidence>
<organism evidence="7 8">
    <name type="scientific">Pelagomonas calceolata</name>
    <dbReference type="NCBI Taxonomy" id="35677"/>
    <lineage>
        <taxon>Eukaryota</taxon>
        <taxon>Sar</taxon>
        <taxon>Stramenopiles</taxon>
        <taxon>Ochrophyta</taxon>
        <taxon>Pelagophyceae</taxon>
        <taxon>Pelagomonadales</taxon>
        <taxon>Pelagomonadaceae</taxon>
        <taxon>Pelagomonas</taxon>
    </lineage>
</organism>
<evidence type="ECO:0000256" key="3">
    <source>
        <dbReference type="ARBA" id="ARBA00022737"/>
    </source>
</evidence>
<feature type="repeat" description="WD" evidence="5">
    <location>
        <begin position="245"/>
        <end position="275"/>
    </location>
</feature>
<feature type="repeat" description="WD" evidence="5">
    <location>
        <begin position="154"/>
        <end position="185"/>
    </location>
</feature>
<dbReference type="Pfam" id="PF08154">
    <property type="entry name" value="NLE"/>
    <property type="match status" value="1"/>
</dbReference>
<dbReference type="SUPFAM" id="SSF50978">
    <property type="entry name" value="WD40 repeat-like"/>
    <property type="match status" value="1"/>
</dbReference>
<dbReference type="Gene3D" id="2.130.10.10">
    <property type="entry name" value="YVTN repeat-like/Quinoprotein amine dehydrogenase"/>
    <property type="match status" value="4"/>
</dbReference>
<dbReference type="InterPro" id="IPR036322">
    <property type="entry name" value="WD40_repeat_dom_sf"/>
</dbReference>
<feature type="repeat" description="WD" evidence="5">
    <location>
        <begin position="221"/>
        <end position="244"/>
    </location>
</feature>
<keyword evidence="4" id="KW-0539">Nucleus</keyword>
<dbReference type="InterPro" id="IPR012972">
    <property type="entry name" value="NLE"/>
</dbReference>
<dbReference type="PROSITE" id="PS50082">
    <property type="entry name" value="WD_REPEATS_2"/>
    <property type="match status" value="7"/>
</dbReference>
<dbReference type="Proteomes" id="UP000789595">
    <property type="component" value="Unassembled WGS sequence"/>
</dbReference>
<keyword evidence="2 5" id="KW-0853">WD repeat</keyword>
<dbReference type="InterPro" id="IPR020472">
    <property type="entry name" value="WD40_PAC1"/>
</dbReference>
<gene>
    <name evidence="7" type="ORF">PECAL_1P08390</name>
</gene>
<feature type="repeat" description="WD" evidence="5">
    <location>
        <begin position="482"/>
        <end position="515"/>
    </location>
</feature>
<evidence type="ECO:0000313" key="8">
    <source>
        <dbReference type="Proteomes" id="UP000789595"/>
    </source>
</evidence>
<evidence type="ECO:0000259" key="6">
    <source>
        <dbReference type="Pfam" id="PF08154"/>
    </source>
</evidence>
<dbReference type="InterPro" id="IPR015943">
    <property type="entry name" value="WD40/YVTN_repeat-like_dom_sf"/>
</dbReference>
<protein>
    <recommendedName>
        <fullName evidence="6">NLE domain-containing protein</fullName>
    </recommendedName>
</protein>
<dbReference type="Pfam" id="PF00400">
    <property type="entry name" value="WD40"/>
    <property type="match status" value="7"/>
</dbReference>
<dbReference type="EMBL" id="CAKKNE010000001">
    <property type="protein sequence ID" value="CAH0364476.1"/>
    <property type="molecule type" value="Genomic_DNA"/>
</dbReference>
<dbReference type="GO" id="GO:0005730">
    <property type="term" value="C:nucleolus"/>
    <property type="evidence" value="ECO:0007669"/>
    <property type="project" value="UniProtKB-SubCell"/>
</dbReference>
<accession>A0A8J2S790</accession>
<dbReference type="InterPro" id="IPR001680">
    <property type="entry name" value="WD40_rpt"/>
</dbReference>
<proteinExistence type="predicted"/>
<dbReference type="GO" id="GO:0000027">
    <property type="term" value="P:ribosomal large subunit assembly"/>
    <property type="evidence" value="ECO:0007669"/>
    <property type="project" value="TreeGrafter"/>
</dbReference>
<comment type="subcellular location">
    <subcellularLocation>
        <location evidence="1">Nucleus</location>
        <location evidence="1">Nucleolus</location>
    </subcellularLocation>
</comment>
<dbReference type="PANTHER" id="PTHR19848:SF0">
    <property type="entry name" value="NOTCHLESS PROTEIN HOMOLOG 1"/>
    <property type="match status" value="1"/>
</dbReference>
<sequence>MASLDEAQTSKRPKLDESVRVQLKSVEGAELGPALEVPLASGPAELGSIVSKLKSDTNSTPYAFYAGEVSVPGTLQEFQEQYSFSTEQTLTLTYEPLAVFRVRRVSRCAETLPGHSDAVLHVQFSPDGKKVASGGGDATVRLWDALANIPQKTYSGHKHHVLCLSWSPDARMVASGDRAGEVRVWRSDGECRVLKRHSKWITALAWLPCHLADASQSTCELLASASKDCTCKIWNVRTAQMVTSLSGHSDGVECLAWSGDGALYSGSRDRTVKVWRSADGKWRDGKLANTLQGHGHRVNALALASAFVCRTGPFEAQKPFKGTTFNDVVSTSKQRYDAFVNANGGHATCERLVSGSDDATLLFWTSLKAGAAKTKPKARLTGHQQPVNSILFSPDARKFASASFDKKIKLWHGRTGAFLATLAGHVGAVYALAWAPDSRLVVSASKDSTLKVWSAADDGVPGSEAKNVTTKTRKFAAALGTLPGHLDEVFCVDASPCGAAVASGSKDRTIKMWHP</sequence>
<evidence type="ECO:0000313" key="7">
    <source>
        <dbReference type="EMBL" id="CAH0364476.1"/>
    </source>
</evidence>
<feature type="repeat" description="WD" evidence="5">
    <location>
        <begin position="422"/>
        <end position="454"/>
    </location>
</feature>
<dbReference type="SMART" id="SM00320">
    <property type="entry name" value="WD40"/>
    <property type="match status" value="8"/>
</dbReference>
<keyword evidence="8" id="KW-1185">Reference proteome</keyword>
<reference evidence="7" key="1">
    <citation type="submission" date="2021-11" db="EMBL/GenBank/DDBJ databases">
        <authorList>
            <consortium name="Genoscope - CEA"/>
            <person name="William W."/>
        </authorList>
    </citation>
    <scope>NUCLEOTIDE SEQUENCE</scope>
</reference>